<feature type="signal peptide" evidence="3">
    <location>
        <begin position="1"/>
        <end position="20"/>
    </location>
</feature>
<evidence type="ECO:0000256" key="1">
    <source>
        <dbReference type="ARBA" id="ARBA00007162"/>
    </source>
</evidence>
<comment type="similarity">
    <text evidence="1">Belongs to the phosphate/phosphite/phosphonate binding protein family.</text>
</comment>
<sequence length="305" mass="32746">MKKRFVLGMILALTAMLAVGCGSNNTAPAGTNAANETNAAKASKPEKLRVALLPDESPSTVITNNTALKEYLSKTLNMEVELVVTTDYSSMIEAMRNGKIDVGYYGPLSYVLLKQKMENAVAFAAKVENGSPTYQAVVIAGADTGIQSLSDVKGKTVAYGDVSSTSSHLIPKEMLLSEGKAEAGKDYEEQFVGAHDAVAMAVQNGNAQAGGLSKPIFESMVEKGTIDPNKVKVIAESKPYPNYPWVLNGELDAELQEQIKQAFYNLKDEAVLKPLKGEGFAPIEDKDYDVIRNMVELLGVDLESV</sequence>
<dbReference type="PROSITE" id="PS51257">
    <property type="entry name" value="PROKAR_LIPOPROTEIN"/>
    <property type="match status" value="1"/>
</dbReference>
<dbReference type="Proteomes" id="UP001256827">
    <property type="component" value="Chromosome"/>
</dbReference>
<dbReference type="NCBIfam" id="TIGR01098">
    <property type="entry name" value="3A0109s03R"/>
    <property type="match status" value="1"/>
</dbReference>
<accession>A0ABY9T5V1</accession>
<reference evidence="5 6" key="1">
    <citation type="submission" date="2023-09" db="EMBL/GenBank/DDBJ databases">
        <title>Complete Genome and Methylome dissection of Bacillus brevis NEB573 original source of BbsI restriction endonuclease.</title>
        <authorList>
            <person name="Fomenkov A."/>
            <person name="Roberts R.D."/>
        </authorList>
    </citation>
    <scope>NUCLEOTIDE SEQUENCE [LARGE SCALE GENOMIC DNA]</scope>
    <source>
        <strain evidence="5 6">NEB573</strain>
    </source>
</reference>
<organism evidence="5 6">
    <name type="scientific">Brevibacillus brevis</name>
    <name type="common">Bacillus brevis</name>
    <dbReference type="NCBI Taxonomy" id="1393"/>
    <lineage>
        <taxon>Bacteria</taxon>
        <taxon>Bacillati</taxon>
        <taxon>Bacillota</taxon>
        <taxon>Bacilli</taxon>
        <taxon>Bacillales</taxon>
        <taxon>Paenibacillaceae</taxon>
        <taxon>Brevibacillus</taxon>
    </lineage>
</organism>
<dbReference type="CDD" id="cd13572">
    <property type="entry name" value="PBP2_PnhD_2"/>
    <property type="match status" value="1"/>
</dbReference>
<protein>
    <submittedName>
        <fullName evidence="5">Phosphate/phosphite/phosphonate ABC transporter substrate-binding protein</fullName>
    </submittedName>
</protein>
<evidence type="ECO:0000256" key="2">
    <source>
        <dbReference type="ARBA" id="ARBA00022729"/>
    </source>
</evidence>
<feature type="domain" description="Solute-binding protein family 3/N-terminal" evidence="4">
    <location>
        <begin position="47"/>
        <end position="283"/>
    </location>
</feature>
<dbReference type="PANTHER" id="PTHR35841">
    <property type="entry name" value="PHOSPHONATES-BINDING PERIPLASMIC PROTEIN"/>
    <property type="match status" value="1"/>
</dbReference>
<evidence type="ECO:0000256" key="3">
    <source>
        <dbReference type="SAM" id="SignalP"/>
    </source>
</evidence>
<dbReference type="RefSeq" id="WP_310769263.1">
    <property type="nucleotide sequence ID" value="NZ_CP134050.1"/>
</dbReference>
<dbReference type="EMBL" id="CP134050">
    <property type="protein sequence ID" value="WNC15465.1"/>
    <property type="molecule type" value="Genomic_DNA"/>
</dbReference>
<dbReference type="Gene3D" id="3.40.190.10">
    <property type="entry name" value="Periplasmic binding protein-like II"/>
    <property type="match status" value="2"/>
</dbReference>
<keyword evidence="6" id="KW-1185">Reference proteome</keyword>
<keyword evidence="2 3" id="KW-0732">Signal</keyword>
<evidence type="ECO:0000313" key="6">
    <source>
        <dbReference type="Proteomes" id="UP001256827"/>
    </source>
</evidence>
<dbReference type="SMART" id="SM00062">
    <property type="entry name" value="PBPb"/>
    <property type="match status" value="1"/>
</dbReference>
<proteinExistence type="inferred from homology"/>
<dbReference type="SUPFAM" id="SSF53850">
    <property type="entry name" value="Periplasmic binding protein-like II"/>
    <property type="match status" value="1"/>
</dbReference>
<name>A0ABY9T5V1_BREBE</name>
<dbReference type="Pfam" id="PF12974">
    <property type="entry name" value="Phosphonate-bd"/>
    <property type="match status" value="1"/>
</dbReference>
<feature type="chain" id="PRO_5047392041" evidence="3">
    <location>
        <begin position="21"/>
        <end position="305"/>
    </location>
</feature>
<evidence type="ECO:0000313" key="5">
    <source>
        <dbReference type="EMBL" id="WNC15465.1"/>
    </source>
</evidence>
<evidence type="ECO:0000259" key="4">
    <source>
        <dbReference type="SMART" id="SM00062"/>
    </source>
</evidence>
<dbReference type="InterPro" id="IPR001638">
    <property type="entry name" value="Solute-binding_3/MltF_N"/>
</dbReference>
<gene>
    <name evidence="5" type="primary">phnD</name>
    <name evidence="5" type="ORF">RGB73_03710</name>
</gene>
<dbReference type="InterPro" id="IPR005770">
    <property type="entry name" value="PhnD"/>
</dbReference>
<dbReference type="PANTHER" id="PTHR35841:SF1">
    <property type="entry name" value="PHOSPHONATES-BINDING PERIPLASMIC PROTEIN"/>
    <property type="match status" value="1"/>
</dbReference>